<evidence type="ECO:0000313" key="3">
    <source>
        <dbReference type="Proteomes" id="UP000028990"/>
    </source>
</evidence>
<evidence type="ECO:0000256" key="1">
    <source>
        <dbReference type="SAM" id="MobiDB-lite"/>
    </source>
</evidence>
<proteinExistence type="predicted"/>
<dbReference type="AlphaFoldDB" id="A0A091DIU3"/>
<keyword evidence="3" id="KW-1185">Reference proteome</keyword>
<name>A0A091DIU3_FUKDA</name>
<evidence type="ECO:0000313" key="2">
    <source>
        <dbReference type="EMBL" id="KFO32054.1"/>
    </source>
</evidence>
<organism evidence="2 3">
    <name type="scientific">Fukomys damarensis</name>
    <name type="common">Damaraland mole rat</name>
    <name type="synonym">Cryptomys damarensis</name>
    <dbReference type="NCBI Taxonomy" id="885580"/>
    <lineage>
        <taxon>Eukaryota</taxon>
        <taxon>Metazoa</taxon>
        <taxon>Chordata</taxon>
        <taxon>Craniata</taxon>
        <taxon>Vertebrata</taxon>
        <taxon>Euteleostomi</taxon>
        <taxon>Mammalia</taxon>
        <taxon>Eutheria</taxon>
        <taxon>Euarchontoglires</taxon>
        <taxon>Glires</taxon>
        <taxon>Rodentia</taxon>
        <taxon>Hystricomorpha</taxon>
        <taxon>Bathyergidae</taxon>
        <taxon>Fukomys</taxon>
    </lineage>
</organism>
<accession>A0A091DIU3</accession>
<gene>
    <name evidence="2" type="ORF">H920_06623</name>
</gene>
<feature type="compositionally biased region" description="Polar residues" evidence="1">
    <location>
        <begin position="140"/>
        <end position="151"/>
    </location>
</feature>
<dbReference type="EMBL" id="KN122228">
    <property type="protein sequence ID" value="KFO32054.1"/>
    <property type="molecule type" value="Genomic_DNA"/>
</dbReference>
<sequence>MTAPDLCIVASSPLLSTEVSTATLPAALRAPLTLCAERPRRTRVLCCGAQPQPFPWAFAVPSRVTAGSHLRVFLSGGAPWPLLPVRGEAPVKVLTRGSTGRRAGAGKREGGKRWRRSPQRGEVSGLGREEELTFGKRPSRSGSEQPLTPVNSDLPRILRSSPNSAKTVGHL</sequence>
<protein>
    <submittedName>
        <fullName evidence="2">Uncharacterized protein</fullName>
    </submittedName>
</protein>
<reference evidence="2 3" key="1">
    <citation type="submission" date="2013-11" db="EMBL/GenBank/DDBJ databases">
        <title>The Damaraland mole rat (Fukomys damarensis) genome and evolution of African mole rats.</title>
        <authorList>
            <person name="Gladyshev V.N."/>
            <person name="Fang X."/>
        </authorList>
    </citation>
    <scope>NUCLEOTIDE SEQUENCE [LARGE SCALE GENOMIC DNA]</scope>
    <source>
        <tissue evidence="2">Liver</tissue>
    </source>
</reference>
<feature type="compositionally biased region" description="Polar residues" evidence="1">
    <location>
        <begin position="160"/>
        <end position="171"/>
    </location>
</feature>
<dbReference type="Proteomes" id="UP000028990">
    <property type="component" value="Unassembled WGS sequence"/>
</dbReference>
<feature type="region of interest" description="Disordered" evidence="1">
    <location>
        <begin position="94"/>
        <end position="171"/>
    </location>
</feature>